<dbReference type="GeneID" id="99730023"/>
<protein>
    <submittedName>
        <fullName evidence="1">Uncharacterized protein</fullName>
    </submittedName>
</protein>
<dbReference type="RefSeq" id="WP_088589166.1">
    <property type="nucleotide sequence ID" value="NZ_CADIJU010000002.1"/>
</dbReference>
<reference evidence="1 2" key="1">
    <citation type="submission" date="2018-06" db="EMBL/GenBank/DDBJ databases">
        <title>Genomic Encyclopedia of Type Strains, Phase III (KMG-III): the genomes of soil and plant-associated and newly described type strains.</title>
        <authorList>
            <person name="Whitman W."/>
        </authorList>
    </citation>
    <scope>NUCLEOTIDE SEQUENCE [LARGE SCALE GENOMIC DNA]</scope>
    <source>
        <strain evidence="1 2">CECT 7342</strain>
    </source>
</reference>
<comment type="caution">
    <text evidence="1">The sequence shown here is derived from an EMBL/GenBank/DDBJ whole genome shotgun (WGS) entry which is preliminary data.</text>
</comment>
<accession>A0ABX9G9B8</accession>
<gene>
    <name evidence="1" type="ORF">DFP87_104124</name>
</gene>
<dbReference type="EMBL" id="QNRM01000004">
    <property type="protein sequence ID" value="RBP19789.1"/>
    <property type="molecule type" value="Genomic_DNA"/>
</dbReference>
<proteinExistence type="predicted"/>
<evidence type="ECO:0000313" key="2">
    <source>
        <dbReference type="Proteomes" id="UP000252124"/>
    </source>
</evidence>
<sequence>MTRAASNTTPVDMGMAQWIVDVLQQRDARIYSLLNAIGDVIPPETHEHVLYRLAFEMTEDETNWAQLREALGLPAYAASGGAA</sequence>
<dbReference type="Proteomes" id="UP000252124">
    <property type="component" value="Unassembled WGS sequence"/>
</dbReference>
<organism evidence="1 2">
    <name type="scientific">Achromobacter marplatensis</name>
    <dbReference type="NCBI Taxonomy" id="470868"/>
    <lineage>
        <taxon>Bacteria</taxon>
        <taxon>Pseudomonadati</taxon>
        <taxon>Pseudomonadota</taxon>
        <taxon>Betaproteobacteria</taxon>
        <taxon>Burkholderiales</taxon>
        <taxon>Alcaligenaceae</taxon>
        <taxon>Achromobacter</taxon>
    </lineage>
</organism>
<name>A0ABX9G9B8_9BURK</name>
<evidence type="ECO:0000313" key="1">
    <source>
        <dbReference type="EMBL" id="RBP19789.1"/>
    </source>
</evidence>
<keyword evidence="2" id="KW-1185">Reference proteome</keyword>